<dbReference type="Proteomes" id="UP000006852">
    <property type="component" value="Chromosome"/>
</dbReference>
<dbReference type="HOGENOM" id="CLU_1786052_0_0_12"/>
<evidence type="ECO:0000313" key="1">
    <source>
        <dbReference type="EMBL" id="AEB13700.1"/>
    </source>
</evidence>
<name>F2NX87_TRES6</name>
<organism evidence="1 2">
    <name type="scientific">Treponema succinifaciens (strain ATCC 33096 / DSM 2489 / 6091)</name>
    <dbReference type="NCBI Taxonomy" id="869209"/>
    <lineage>
        <taxon>Bacteria</taxon>
        <taxon>Pseudomonadati</taxon>
        <taxon>Spirochaetota</taxon>
        <taxon>Spirochaetia</taxon>
        <taxon>Spirochaetales</taxon>
        <taxon>Treponemataceae</taxon>
        <taxon>Treponema</taxon>
    </lineage>
</organism>
<dbReference type="KEGG" id="tsu:Tresu_0769"/>
<reference evidence="2" key="2">
    <citation type="submission" date="2011-04" db="EMBL/GenBank/DDBJ databases">
        <title>The complete genome of chromosome of Treponema succinifaciens DSM 2489.</title>
        <authorList>
            <person name="Lucas S."/>
            <person name="Copeland A."/>
            <person name="Lapidus A."/>
            <person name="Bruce D."/>
            <person name="Goodwin L."/>
            <person name="Pitluck S."/>
            <person name="Peters L."/>
            <person name="Kyrpides N."/>
            <person name="Mavromatis K."/>
            <person name="Ivanova N."/>
            <person name="Ovchinnikova G."/>
            <person name="Teshima H."/>
            <person name="Detter J.C."/>
            <person name="Tapia R."/>
            <person name="Han C."/>
            <person name="Land M."/>
            <person name="Hauser L."/>
            <person name="Markowitz V."/>
            <person name="Cheng J.-F."/>
            <person name="Hugenholtz P."/>
            <person name="Woyke T."/>
            <person name="Wu D."/>
            <person name="Gronow S."/>
            <person name="Wellnitz S."/>
            <person name="Brambilla E."/>
            <person name="Klenk H.-P."/>
            <person name="Eisen J.A."/>
        </authorList>
    </citation>
    <scope>NUCLEOTIDE SEQUENCE [LARGE SCALE GENOMIC DNA]</scope>
    <source>
        <strain evidence="2">ATCC 33096 / DSM 2489 / 6091</strain>
    </source>
</reference>
<reference evidence="1 2" key="1">
    <citation type="journal article" date="2011" name="Stand. Genomic Sci.">
        <title>Complete genome sequence of Treponema succinifaciens type strain (6091).</title>
        <authorList>
            <person name="Han C."/>
            <person name="Gronow S."/>
            <person name="Teshima H."/>
            <person name="Lapidus A."/>
            <person name="Nolan M."/>
            <person name="Lucas S."/>
            <person name="Hammon N."/>
            <person name="Deshpande S."/>
            <person name="Cheng J.F."/>
            <person name="Zeytun A."/>
            <person name="Tapia R."/>
            <person name="Goodwin L."/>
            <person name="Pitluck S."/>
            <person name="Liolios K."/>
            <person name="Pagani I."/>
            <person name="Ivanova N."/>
            <person name="Mavromatis K."/>
            <person name="Mikhailova N."/>
            <person name="Huntemann M."/>
            <person name="Pati A."/>
            <person name="Chen A."/>
            <person name="Palaniappan K."/>
            <person name="Land M."/>
            <person name="Hauser L."/>
            <person name="Brambilla E.M."/>
            <person name="Rohde M."/>
            <person name="Goker M."/>
            <person name="Woyke T."/>
            <person name="Bristow J."/>
            <person name="Eisen J.A."/>
            <person name="Markowitz V."/>
            <person name="Hugenholtz P."/>
            <person name="Kyrpides N.C."/>
            <person name="Klenk H.P."/>
            <person name="Detter J.C."/>
        </authorList>
    </citation>
    <scope>NUCLEOTIDE SEQUENCE [LARGE SCALE GENOMIC DNA]</scope>
    <source>
        <strain evidence="2">ATCC 33096 / DSM 2489 / 6091</strain>
    </source>
</reference>
<gene>
    <name evidence="1" type="ordered locus">Tresu_0769</name>
</gene>
<sequence>MTDRGERTKCQFKRIEGYLIIDSKYYGSEDDVYSTHSIFVKNEYIFWLYKNLNELLDSDIIERKFRESSKTPEEYLDIEFKGGLDRCTTVMIDITSKNDKGFGWMMIPFNERDPFNKEDSLYPFLIELEKYVPESDKPKIIPQWR</sequence>
<keyword evidence="2" id="KW-1185">Reference proteome</keyword>
<dbReference type="RefSeq" id="WP_013700997.1">
    <property type="nucleotide sequence ID" value="NC_015385.1"/>
</dbReference>
<dbReference type="AlphaFoldDB" id="F2NX87"/>
<dbReference type="STRING" id="869209.Tresu_0769"/>
<protein>
    <submittedName>
        <fullName evidence="1">Uncharacterized protein</fullName>
    </submittedName>
</protein>
<proteinExistence type="predicted"/>
<dbReference type="GeneID" id="302997952"/>
<accession>F2NX87</accession>
<evidence type="ECO:0000313" key="2">
    <source>
        <dbReference type="Proteomes" id="UP000006852"/>
    </source>
</evidence>
<dbReference type="EMBL" id="CP002631">
    <property type="protein sequence ID" value="AEB13700.1"/>
    <property type="molecule type" value="Genomic_DNA"/>
</dbReference>